<dbReference type="EMBL" id="PUFI01000007">
    <property type="protein sequence ID" value="TDG69110.1"/>
    <property type="molecule type" value="Genomic_DNA"/>
</dbReference>
<reference evidence="6 7" key="1">
    <citation type="journal article" date="2019" name="Appl. Microbiol. Biotechnol.">
        <title>Uncovering carbohydrate metabolism through a genotype-phenotype association study of 56 lactic acid bacteria genomes.</title>
        <authorList>
            <person name="Buron-Moles G."/>
            <person name="Chailyan A."/>
            <person name="Dolejs I."/>
            <person name="Forster J."/>
            <person name="Miks M.H."/>
        </authorList>
    </citation>
    <scope>NUCLEOTIDE SEQUENCE [LARGE SCALE GENOMIC DNA]</scope>
    <source>
        <strain evidence="6 7">ATCC 700006</strain>
    </source>
</reference>
<dbReference type="PANTHER" id="PTHR30146:SF154">
    <property type="entry name" value="TRANSCRIPTION REGULATOR, MEMBER OF GALR FAMILY"/>
    <property type="match status" value="1"/>
</dbReference>
<dbReference type="InterPro" id="IPR001761">
    <property type="entry name" value="Peripla_BP/Lac1_sug-bd_dom"/>
</dbReference>
<sequence>MEKKITINDIARIANVSKSTVSRYLNGGSISPKTREKIDDVVVAHNYQPNAFAQSLKQQINHTVGVIVPRLDSSAQTEMLRGLDNANQDDIFLIVNSYQDEARELAAIERLSSQNIGGLILLTANISANIRQLLEQFDIPIVIQGQDDSGFHRVVMNDVAAGRNVAAYLLTLAPQRVLLLGIDAKKDQAIGHDRFNPIQQALHDQQIVYDIVMSDFNLQVAKDDALTAMQQQQYDVVVAATDRMAVGALQASLTLHQSPKIIGFGQSDMSRIVTPNLTSFEYDFFETGRALYHLFDEVRHQPEPQKKRILINGQLTVRASTN</sequence>
<dbReference type="PRINTS" id="PR00036">
    <property type="entry name" value="HTHLACI"/>
</dbReference>
<evidence type="ECO:0000259" key="5">
    <source>
        <dbReference type="PROSITE" id="PS50943"/>
    </source>
</evidence>
<keyword evidence="3" id="KW-0804">Transcription</keyword>
<evidence type="ECO:0000313" key="7">
    <source>
        <dbReference type="Proteomes" id="UP000295681"/>
    </source>
</evidence>
<dbReference type="GO" id="GO:0000976">
    <property type="term" value="F:transcription cis-regulatory region binding"/>
    <property type="evidence" value="ECO:0007669"/>
    <property type="project" value="TreeGrafter"/>
</dbReference>
<dbReference type="InterPro" id="IPR001387">
    <property type="entry name" value="Cro/C1-type_HTH"/>
</dbReference>
<proteinExistence type="predicted"/>
<feature type="domain" description="HTH lacI-type" evidence="4">
    <location>
        <begin position="5"/>
        <end position="58"/>
    </location>
</feature>
<feature type="domain" description="HTH cro/C1-type" evidence="5">
    <location>
        <begin position="2"/>
        <end position="34"/>
    </location>
</feature>
<keyword evidence="7" id="KW-1185">Reference proteome</keyword>
<evidence type="ECO:0000313" key="6">
    <source>
        <dbReference type="EMBL" id="TDG69110.1"/>
    </source>
</evidence>
<dbReference type="CDD" id="cd01392">
    <property type="entry name" value="HTH_LacI"/>
    <property type="match status" value="1"/>
</dbReference>
<dbReference type="Pfam" id="PF00532">
    <property type="entry name" value="Peripla_BP_1"/>
    <property type="match status" value="1"/>
</dbReference>
<dbReference type="InterPro" id="IPR010982">
    <property type="entry name" value="Lambda_DNA-bd_dom_sf"/>
</dbReference>
<dbReference type="SUPFAM" id="SSF47413">
    <property type="entry name" value="lambda repressor-like DNA-binding domains"/>
    <property type="match status" value="1"/>
</dbReference>
<dbReference type="Gene3D" id="1.10.260.40">
    <property type="entry name" value="lambda repressor-like DNA-binding domains"/>
    <property type="match status" value="1"/>
</dbReference>
<dbReference type="PROSITE" id="PS00356">
    <property type="entry name" value="HTH_LACI_1"/>
    <property type="match status" value="1"/>
</dbReference>
<keyword evidence="1" id="KW-0805">Transcription regulation</keyword>
<dbReference type="Gene3D" id="3.40.50.2300">
    <property type="match status" value="2"/>
</dbReference>
<accession>A0A4V3A2K6</accession>
<name>A0A4V3A2K6_9LACO</name>
<dbReference type="GO" id="GO:0003700">
    <property type="term" value="F:DNA-binding transcription factor activity"/>
    <property type="evidence" value="ECO:0007669"/>
    <property type="project" value="TreeGrafter"/>
</dbReference>
<gene>
    <name evidence="6" type="ORF">C5L23_001241</name>
</gene>
<dbReference type="PANTHER" id="PTHR30146">
    <property type="entry name" value="LACI-RELATED TRANSCRIPTIONAL REPRESSOR"/>
    <property type="match status" value="1"/>
</dbReference>
<protein>
    <submittedName>
        <fullName evidence="6">Uncharacterized protein</fullName>
    </submittedName>
</protein>
<dbReference type="SUPFAM" id="SSF53822">
    <property type="entry name" value="Periplasmic binding protein-like I"/>
    <property type="match status" value="1"/>
</dbReference>
<dbReference type="PROSITE" id="PS50932">
    <property type="entry name" value="HTH_LACI_2"/>
    <property type="match status" value="1"/>
</dbReference>
<dbReference type="Pfam" id="PF00356">
    <property type="entry name" value="LacI"/>
    <property type="match status" value="1"/>
</dbReference>
<evidence type="ECO:0000256" key="3">
    <source>
        <dbReference type="ARBA" id="ARBA00023163"/>
    </source>
</evidence>
<evidence type="ECO:0000256" key="2">
    <source>
        <dbReference type="ARBA" id="ARBA00023125"/>
    </source>
</evidence>
<dbReference type="CDD" id="cd01542">
    <property type="entry name" value="PBP1_TreR-like"/>
    <property type="match status" value="1"/>
</dbReference>
<dbReference type="SMART" id="SM00354">
    <property type="entry name" value="HTH_LACI"/>
    <property type="match status" value="1"/>
</dbReference>
<evidence type="ECO:0000256" key="1">
    <source>
        <dbReference type="ARBA" id="ARBA00023015"/>
    </source>
</evidence>
<evidence type="ECO:0000259" key="4">
    <source>
        <dbReference type="PROSITE" id="PS50932"/>
    </source>
</evidence>
<dbReference type="InterPro" id="IPR028082">
    <property type="entry name" value="Peripla_BP_I"/>
</dbReference>
<dbReference type="InterPro" id="IPR000843">
    <property type="entry name" value="HTH_LacI"/>
</dbReference>
<organism evidence="6 7">
    <name type="scientific">Leuconostoc fallax</name>
    <dbReference type="NCBI Taxonomy" id="1251"/>
    <lineage>
        <taxon>Bacteria</taxon>
        <taxon>Bacillati</taxon>
        <taxon>Bacillota</taxon>
        <taxon>Bacilli</taxon>
        <taxon>Lactobacillales</taxon>
        <taxon>Lactobacillaceae</taxon>
        <taxon>Leuconostoc</taxon>
    </lineage>
</organism>
<dbReference type="Proteomes" id="UP000295681">
    <property type="component" value="Unassembled WGS sequence"/>
</dbReference>
<keyword evidence="2" id="KW-0238">DNA-binding</keyword>
<dbReference type="AlphaFoldDB" id="A0A4V3A2K6"/>
<dbReference type="PROSITE" id="PS50943">
    <property type="entry name" value="HTH_CROC1"/>
    <property type="match status" value="1"/>
</dbReference>
<dbReference type="STRING" id="907931.GCA_000165675_00695"/>
<dbReference type="RefSeq" id="WP_010008094.1">
    <property type="nucleotide sequence ID" value="NZ_JAGYGP010000004.1"/>
</dbReference>
<comment type="caution">
    <text evidence="6">The sequence shown here is derived from an EMBL/GenBank/DDBJ whole genome shotgun (WGS) entry which is preliminary data.</text>
</comment>